<keyword evidence="2" id="KW-1185">Reference proteome</keyword>
<sequence>MDTYEGLARLEWWVNHSTSLGGFDVRVIACATSGSWTCDAVLDAALPEDHQAVFDLLMQADPVFTLHFDEGSEILVHVASVGDGSRLALTAYEQAESVGS</sequence>
<comment type="caution">
    <text evidence="1">The sequence shown here is derived from an EMBL/GenBank/DDBJ whole genome shotgun (WGS) entry which is preliminary data.</text>
</comment>
<name>A0ABW7TFM1_9ACTN</name>
<protein>
    <submittedName>
        <fullName evidence="1">Uncharacterized protein</fullName>
    </submittedName>
</protein>
<gene>
    <name evidence="1" type="ORF">ACH4TF_34165</name>
</gene>
<accession>A0ABW7TFM1</accession>
<organism evidence="1 2">
    <name type="scientific">Streptomyces abikoensis</name>
    <dbReference type="NCBI Taxonomy" id="97398"/>
    <lineage>
        <taxon>Bacteria</taxon>
        <taxon>Bacillati</taxon>
        <taxon>Actinomycetota</taxon>
        <taxon>Actinomycetes</taxon>
        <taxon>Kitasatosporales</taxon>
        <taxon>Streptomycetaceae</taxon>
        <taxon>Streptomyces</taxon>
    </lineage>
</organism>
<proteinExistence type="predicted"/>
<dbReference type="Proteomes" id="UP001611162">
    <property type="component" value="Unassembled WGS sequence"/>
</dbReference>
<evidence type="ECO:0000313" key="1">
    <source>
        <dbReference type="EMBL" id="MFI0915431.1"/>
    </source>
</evidence>
<dbReference type="RefSeq" id="WP_397615006.1">
    <property type="nucleotide sequence ID" value="NZ_JBIRRB010000022.1"/>
</dbReference>
<reference evidence="1 2" key="1">
    <citation type="submission" date="2024-10" db="EMBL/GenBank/DDBJ databases">
        <title>The Natural Products Discovery Center: Release of the First 8490 Sequenced Strains for Exploring Actinobacteria Biosynthetic Diversity.</title>
        <authorList>
            <person name="Kalkreuter E."/>
            <person name="Kautsar S.A."/>
            <person name="Yang D."/>
            <person name="Bader C.D."/>
            <person name="Teijaro C.N."/>
            <person name="Fluegel L."/>
            <person name="Davis C.M."/>
            <person name="Simpson J.R."/>
            <person name="Lauterbach L."/>
            <person name="Steele A.D."/>
            <person name="Gui C."/>
            <person name="Meng S."/>
            <person name="Li G."/>
            <person name="Viehrig K."/>
            <person name="Ye F."/>
            <person name="Su P."/>
            <person name="Kiefer A.F."/>
            <person name="Nichols A."/>
            <person name="Cepeda A.J."/>
            <person name="Yan W."/>
            <person name="Fan B."/>
            <person name="Jiang Y."/>
            <person name="Adhikari A."/>
            <person name="Zheng C.-J."/>
            <person name="Schuster L."/>
            <person name="Cowan T.M."/>
            <person name="Smanski M.J."/>
            <person name="Chevrette M.G."/>
            <person name="De Carvalho L.P.S."/>
            <person name="Shen B."/>
        </authorList>
    </citation>
    <scope>NUCLEOTIDE SEQUENCE [LARGE SCALE GENOMIC DNA]</scope>
    <source>
        <strain evidence="1 2">NPDC020979</strain>
    </source>
</reference>
<dbReference type="EMBL" id="JBIRRB010000022">
    <property type="protein sequence ID" value="MFI0915431.1"/>
    <property type="molecule type" value="Genomic_DNA"/>
</dbReference>
<evidence type="ECO:0000313" key="2">
    <source>
        <dbReference type="Proteomes" id="UP001611162"/>
    </source>
</evidence>